<dbReference type="InterPro" id="IPR035919">
    <property type="entry name" value="EAL_sf"/>
</dbReference>
<dbReference type="EMBL" id="CP135996">
    <property type="protein sequence ID" value="WOC31292.1"/>
    <property type="molecule type" value="Genomic_DNA"/>
</dbReference>
<evidence type="ECO:0000259" key="1">
    <source>
        <dbReference type="PROSITE" id="PS51833"/>
    </source>
</evidence>
<dbReference type="Gene3D" id="1.10.3210.10">
    <property type="entry name" value="Hypothetical protein af1432"/>
    <property type="match status" value="1"/>
</dbReference>
<reference evidence="2" key="2">
    <citation type="submission" date="2024-06" db="EMBL/GenBank/DDBJ databases">
        <title>Caproicibacterium argilliputei sp. nov, a novel caproic acid producing anaerobic bacterium isolated from pit mud.</title>
        <authorList>
            <person name="Xia S."/>
        </authorList>
    </citation>
    <scope>NUCLEOTIDE SEQUENCE</scope>
    <source>
        <strain evidence="2">ZCY20-5</strain>
    </source>
</reference>
<reference evidence="2" key="1">
    <citation type="submission" date="2023-09" db="EMBL/GenBank/DDBJ databases">
        <authorList>
            <person name="Zeng C."/>
        </authorList>
    </citation>
    <scope>NUCLEOTIDE SEQUENCE</scope>
    <source>
        <strain evidence="2">ZCY20-5</strain>
    </source>
</reference>
<dbReference type="SUPFAM" id="SSF141868">
    <property type="entry name" value="EAL domain-like"/>
    <property type="match status" value="1"/>
</dbReference>
<dbReference type="PANTHER" id="PTHR33525:SF4">
    <property type="entry name" value="CYCLIC DI-GMP PHOSPHODIESTERASE CDGJ"/>
    <property type="match status" value="1"/>
</dbReference>
<dbReference type="InterPro" id="IPR013976">
    <property type="entry name" value="HDOD"/>
</dbReference>
<protein>
    <submittedName>
        <fullName evidence="2">HDOD domain-containing protein</fullName>
    </submittedName>
</protein>
<dbReference type="PIRSF" id="PIRSF003180">
    <property type="entry name" value="DiGMPpdiest_YuxH"/>
    <property type="match status" value="1"/>
</dbReference>
<dbReference type="PANTHER" id="PTHR33525">
    <property type="match status" value="1"/>
</dbReference>
<evidence type="ECO:0000313" key="2">
    <source>
        <dbReference type="EMBL" id="WOC31292.1"/>
    </source>
</evidence>
<proteinExistence type="predicted"/>
<dbReference type="KEGG" id="carl:PXC00_08640"/>
<dbReference type="AlphaFoldDB" id="A0AA97H1G5"/>
<feature type="domain" description="HDOD" evidence="1">
    <location>
        <begin position="196"/>
        <end position="384"/>
    </location>
</feature>
<dbReference type="RefSeq" id="WP_275843901.1">
    <property type="nucleotide sequence ID" value="NZ_CP135996.1"/>
</dbReference>
<dbReference type="Pfam" id="PF08668">
    <property type="entry name" value="HDOD"/>
    <property type="match status" value="1"/>
</dbReference>
<sequence>METCIVRQPIMNREKKVVAYEVMYQEDESSLYNQQDTRAANAIQDFFMGLDQNNFLGDKDAFVTFTPNLLMKNIPRIFSEKRLVIQIEDNVIIHPLAQRIICRYKKQGYRLALMNFEFTPRCFGILDNISIIKVDFSNPEDPNIAQLVSVARSFGKQVAAYNVNTAEAREKANELQVDFYQGKNVASLLSTSVRRMDHLQSNFFQLMIAVTKEEPNLDDIDRIISQDVTLTYSLLKMINSSYFALRTQVKSVMQALMILGVGQLKQWVYLMSFSGEDDSASNELIRTAFLRGNMCQALVDFLPDFPLSRSEAYLLGMFSTLDTLMQVPLEDAMKELPVAEELKEGLMTGEGKSGALLRLVLRYEDADWHAVAAAAAELDLSMTFVAQKYLECVEYVNDIWDDLMHPFANQKTGDKDADEAETQDS</sequence>
<keyword evidence="3" id="KW-1185">Reference proteome</keyword>
<dbReference type="Proteomes" id="UP001300604">
    <property type="component" value="Chromosome"/>
</dbReference>
<dbReference type="PROSITE" id="PS51833">
    <property type="entry name" value="HDOD"/>
    <property type="match status" value="1"/>
</dbReference>
<accession>A0AA97H1G5</accession>
<dbReference type="SUPFAM" id="SSF109604">
    <property type="entry name" value="HD-domain/PDEase-like"/>
    <property type="match status" value="1"/>
</dbReference>
<evidence type="ECO:0000313" key="3">
    <source>
        <dbReference type="Proteomes" id="UP001300604"/>
    </source>
</evidence>
<name>A0AA97H1G5_9FIRM</name>
<dbReference type="InterPro" id="IPR052340">
    <property type="entry name" value="RNase_Y/CdgJ"/>
</dbReference>
<gene>
    <name evidence="2" type="ORF">PXC00_08640</name>
</gene>
<dbReference type="InterPro" id="IPR014408">
    <property type="entry name" value="dGMP_Pdiesterase_EAL/HD-GYP"/>
</dbReference>
<dbReference type="Gene3D" id="3.20.20.450">
    <property type="entry name" value="EAL domain"/>
    <property type="match status" value="1"/>
</dbReference>
<organism evidence="2 3">
    <name type="scientific">Caproicibacterium argilliputei</name>
    <dbReference type="NCBI Taxonomy" id="3030016"/>
    <lineage>
        <taxon>Bacteria</taxon>
        <taxon>Bacillati</taxon>
        <taxon>Bacillota</taxon>
        <taxon>Clostridia</taxon>
        <taxon>Eubacteriales</taxon>
        <taxon>Oscillospiraceae</taxon>
        <taxon>Caproicibacterium</taxon>
    </lineage>
</organism>